<dbReference type="EMBL" id="VTPC01090703">
    <property type="protein sequence ID" value="KAF2881741.1"/>
    <property type="molecule type" value="Genomic_DNA"/>
</dbReference>
<organism evidence="3 4">
    <name type="scientific">Ignelater luminosus</name>
    <name type="common">Cucubano</name>
    <name type="synonym">Pyrophorus luminosus</name>
    <dbReference type="NCBI Taxonomy" id="2038154"/>
    <lineage>
        <taxon>Eukaryota</taxon>
        <taxon>Metazoa</taxon>
        <taxon>Ecdysozoa</taxon>
        <taxon>Arthropoda</taxon>
        <taxon>Hexapoda</taxon>
        <taxon>Insecta</taxon>
        <taxon>Pterygota</taxon>
        <taxon>Neoptera</taxon>
        <taxon>Endopterygota</taxon>
        <taxon>Coleoptera</taxon>
        <taxon>Polyphaga</taxon>
        <taxon>Elateriformia</taxon>
        <taxon>Elateroidea</taxon>
        <taxon>Elateridae</taxon>
        <taxon>Agrypninae</taxon>
        <taxon>Pyrophorini</taxon>
        <taxon>Ignelater</taxon>
    </lineage>
</organism>
<protein>
    <submittedName>
        <fullName evidence="3">Uncharacterized protein</fullName>
    </submittedName>
</protein>
<reference evidence="3" key="1">
    <citation type="submission" date="2019-08" db="EMBL/GenBank/DDBJ databases">
        <title>The genome of the North American firefly Photinus pyralis.</title>
        <authorList>
            <consortium name="Photinus pyralis genome working group"/>
            <person name="Fallon T.R."/>
            <person name="Sander Lower S.E."/>
            <person name="Weng J.-K."/>
        </authorList>
    </citation>
    <scope>NUCLEOTIDE SEQUENCE</scope>
    <source>
        <strain evidence="3">TRF0915ILg1</strain>
        <tissue evidence="3">Whole body</tissue>
    </source>
</reference>
<feature type="coiled-coil region" evidence="1">
    <location>
        <begin position="1104"/>
        <end position="1511"/>
    </location>
</feature>
<dbReference type="Proteomes" id="UP000801492">
    <property type="component" value="Unassembled WGS sequence"/>
</dbReference>
<feature type="region of interest" description="Disordered" evidence="2">
    <location>
        <begin position="48"/>
        <end position="72"/>
    </location>
</feature>
<feature type="compositionally biased region" description="Low complexity" evidence="2">
    <location>
        <begin position="3063"/>
        <end position="3077"/>
    </location>
</feature>
<dbReference type="OrthoDB" id="2441647at2759"/>
<evidence type="ECO:0000313" key="3">
    <source>
        <dbReference type="EMBL" id="KAF2881741.1"/>
    </source>
</evidence>
<feature type="coiled-coil region" evidence="1">
    <location>
        <begin position="2461"/>
        <end position="2928"/>
    </location>
</feature>
<feature type="compositionally biased region" description="Basic and acidic residues" evidence="2">
    <location>
        <begin position="54"/>
        <end position="63"/>
    </location>
</feature>
<feature type="region of interest" description="Disordered" evidence="2">
    <location>
        <begin position="328"/>
        <end position="366"/>
    </location>
</feature>
<feature type="coiled-coil region" evidence="1">
    <location>
        <begin position="215"/>
        <end position="327"/>
    </location>
</feature>
<dbReference type="PANTHER" id="PTHR23159:SF31">
    <property type="entry name" value="CENTROSOME-ASSOCIATED PROTEIN CEP250 ISOFORM X1"/>
    <property type="match status" value="1"/>
</dbReference>
<feature type="coiled-coil region" evidence="1">
    <location>
        <begin position="1549"/>
        <end position="1633"/>
    </location>
</feature>
<feature type="coiled-coil region" evidence="1">
    <location>
        <begin position="672"/>
        <end position="1068"/>
    </location>
</feature>
<feature type="compositionally biased region" description="Basic residues" evidence="2">
    <location>
        <begin position="340"/>
        <end position="353"/>
    </location>
</feature>
<sequence length="3192" mass="371216">MDLKDQFEQQQVLIAQLKEMLRKTEQTTITQEKVEEYANTLTRMSARAKKNRLRKEGEMESKSEASVATKKTTTIDTPAKEKLMLLRQQVEENKQKLAERGKFQKGIEETVTQLKAQLADSQQLINQTSLNLSLTEPKTENYSINSTQEELFNLVVNKDRRINELNAKIQKLEANVLDLQENVKEKDSVIDARTKAITLMTESLSKKGKTTLDALDDTKEQMRKMQENFVALEMEMKNEKQQLLVELEEKSNEMKQLQDKNSVLETSCKEQQEEISRLNSSLEDYKAGKISIEATGAAYAEDLNNQIEVLNSRIVELEQLNTELLEKPVEIATRDSPQRSSKKGKKGQKMQKAKSRESSDDSDTKVSDLQKQLDMAKVECEKHLNKITELELTISELNIQIEELKSKPPVQPETEQSSDEIIKLKKQLDESNKSMIKIKAQHKGKIKELNKKMEELKKGADNEELLKLQAENSRLNERIDMLEEEKVNMGLDVSGSSSIRDSGASERVKELEIKVIEQTELVDSKNTLITTLEEQLEAYKSEVESLKERFENLSHLENAQVVSEITSIHFEEQLDKLEMEKKELIKEKEEIAREQEVLLEKLETLTKDKQELNKKLSAEKVSSAESIEIVEGLTQQEKLELEEYQKGLEMTSGNIKTSTENLEENPELNESVNQLTEETSDLLRKIELFTEERREVMEKMEALTAENNQLSMKIHEIENNRDILADTYEHLQNEKEELENQLQEKKEKVKELEGSLDELQKENDTLKEKLGYQEVKHGSEVEETVKLETVVPLKSSKEEQNLELQEQINEYKKLIEIQQQEIQELKLELLSQKDLAKANIDLHEKITFLQSEYESLLSENEKLKKTIKEATEIVHEKDAIESELIAARKRIDEFNEKLTNNLNEVENYKSIVEENKEELISSANLINDLQNKLQEKQNEIVYYGTEVSHLNSIIAELNGAISHLESENQQMNENNNAMELMSNQLQDLKVLLNENIKQIEVYEKELEQNSDTISKLNIQLKDVNKKLLDMEHDLECKDDEIKKLTKERDNKEIMIVNLESELKEKDENFHQVCNTLKEKYLALQSQIEENTGSLDNIKNPVAKIEELENKNKEQLEKMKKIAANLKKKTAAYQELEEKYKQKAEKWETEGKEKIQLQEVVQSQETKITEMQKKIDSLLEQLNEVEREFATKTKEVDDLSKDIVQLKTENGELHNLKQNYEMQLNTFTAEAELHRSAESNNLNMEINEKNEIIKTLSQELETTRYNSETNSNALHAKIQELEMFIETQESELTKYKEKVNRLEEGLSAVEERRLSLEQKTIELGAQLQEKSNSYEEISQTEDILEQRLAALMVHDEKIQRHLQETTTENQELMERNRFLVEENDQLKHKLSAATERNLDATTNEEKISDLQNENLRLNEVIVNLESESKRSHAEYEKKLNEKKDEVETLEIELQGQLVQLDNERKTLLIQCEQLQDQIKEYCETQELLKDDVEQYKQKLEQQQVDFDAYIIQFQQVSDENKKNLGIIEQLNSQLEEIKSFNKDDSSTKTIEEYEKLLVEKDTEIENYRQQNLQLQMQSNFSQSQPLDIFQSSSSLHNEELLTVKNRLADYEKINQELQKHNSELLEKIGTFERQAHKVIEESQQPQPKENISTFVWPEQTDDDPFNFVLDSPSTNLQNVEQPIQKVTENIQLEAQNVSTSKNDLSENTKEELLKKIKTLEFLLYDVEKEKEDVLQQCQELTNEIARLIYERQNVNTSGSVQLESEICSEKDTVLTAEERQQLKEVEYAKSKECKDDHDSVQLKPVMEEIIEPTTTYLCYKPEVPSEDKKVHLPQHHGMSANLEPLIVSTPETEITKEDLKQLGKLEFEKTKPCKNTETETSENRQPVVEDVLQPKTAYLCYQLEAPPDTSVQHSQEFQHIEVNPLESQILPSEEMTPENIPQGSASAIANLDVFDENDDGWGCALEEVRLEEDHRQLMGTIPLNLNVNLRIEELDERIHVLEMERERHLEEIKQGQIKSGKLIKKLKEFKALNEKLTADLRKSSDFGGLDDAIQDELQSQIAHLEKKIKECSAELEKEKTDKNNLIKKNETLQVANERLMEAKEKQDVEMLSWQRQNRELNAKLEQFEWGDGGFDSPKHSKAESHGDVPATDVNVQKLEKKIQELTDIVKDLTLDNEELQAMLEEQRTLRLNAEKAKSVEPILENMKSEAEYLSVVAEKNQLNEQLTSSVEERKNLQEQLNSLIKSNGELQQQLQNVVGEKSHLEVQIAENSNKLQELNVQLENLQMQNQNLIHASEETHSNVLEQANSKIIDLEQKNSALSIQLRALEETTEELYSENANLSELRSTIQILNQEKADLFNALQEKNVQIENLNDLVSEHNQNKINLEEKLSHCEVLATENEEIIEKMQSKDNELGELTKKLDLVLEERTTLSASIQQLAEEWSQRVDQRGTDVAESWKLHLESRENEFMQVEQQLRKEINELEEKCNALVNENNELRKNVDAEIRNEVDRISALQQQINDRQHYINDLTRALQENQTNLEQQQQKLSEYESHTLQLNQQIQDKNVRITEVEAKVLSLQLEIEDKMKIIEDLTQQLEEFRTLQQQLDGNKNIVLNLQHDLETKQKAIDEYLIKLDDSTKEIEKYKESYTLLQKQIQDKDLYITEITNKLQEIQLQKESEVNNDICMLQQQVSELTANLQEKHNHIETLNQQIYNYQQYNESYQVKDVEIKELKSEINNLRSLLDEKEKQYQQVQQGQGEIERWNQQFKENLETKESEIVQLNMEINQLKSTLNEKEKEYNNNLTMASQESENVFHEKAQELDALRRRQAEAESHYEELLMAKESDMASLQIQLQEQIQKNESLVNEYQEKEDTLNEFKNQLDLKERECEELQHKVFEQNTLHNEENKQLSELREIIEDQVMKIEVLKQELFEKSKDYDSLIAELDIRKPTRSEPSTPPPLEKQEEFMRQLRSSDITTPSKRDDQRRESETSQLINRAEMDLALYMLHQRDMRCEELTVELMQLLEERDTLQLKLSNTLREKEELRKRFLPLSQTPESGDDSSGKLDSSISSTPKTKSKASAIVLGATGTELATEATEHLEEEKEADLLATKLSELKSVGYRRDKTLLDEQEQRRFQQLSLMQQHRDVAAMLPAEAAAKLVQDANYTLSRDVQSPPRVLLNWLWGKSTPKVNDV</sequence>
<comment type="caution">
    <text evidence="3">The sequence shown here is derived from an EMBL/GenBank/DDBJ whole genome shotgun (WGS) entry which is preliminary data.</text>
</comment>
<feature type="compositionally biased region" description="Basic and acidic residues" evidence="2">
    <location>
        <begin position="354"/>
        <end position="366"/>
    </location>
</feature>
<name>A0A8K0CAH5_IGNLU</name>
<feature type="coiled-coil region" evidence="1">
    <location>
        <begin position="522"/>
        <end position="622"/>
    </location>
</feature>
<evidence type="ECO:0000256" key="2">
    <source>
        <dbReference type="SAM" id="MobiDB-lite"/>
    </source>
</evidence>
<accession>A0A8K0CAH5</accession>
<keyword evidence="4" id="KW-1185">Reference proteome</keyword>
<feature type="compositionally biased region" description="Basic and acidic residues" evidence="2">
    <location>
        <begin position="2978"/>
        <end position="2988"/>
    </location>
</feature>
<keyword evidence="1" id="KW-0175">Coiled coil</keyword>
<proteinExistence type="predicted"/>
<feature type="coiled-coil region" evidence="1">
    <location>
        <begin position="2154"/>
        <end position="2427"/>
    </location>
</feature>
<evidence type="ECO:0000313" key="4">
    <source>
        <dbReference type="Proteomes" id="UP000801492"/>
    </source>
</evidence>
<feature type="coiled-coil region" evidence="1">
    <location>
        <begin position="366"/>
        <end position="492"/>
    </location>
</feature>
<dbReference type="PANTHER" id="PTHR23159">
    <property type="entry name" value="CENTROSOMAL PROTEIN 2"/>
    <property type="match status" value="1"/>
</dbReference>
<feature type="compositionally biased region" description="Basic and acidic residues" evidence="2">
    <location>
        <begin position="328"/>
        <end position="337"/>
    </location>
</feature>
<feature type="region of interest" description="Disordered" evidence="2">
    <location>
        <begin position="2945"/>
        <end position="2992"/>
    </location>
</feature>
<evidence type="ECO:0000256" key="1">
    <source>
        <dbReference type="SAM" id="Coils"/>
    </source>
</evidence>
<feature type="coiled-coil region" evidence="1">
    <location>
        <begin position="155"/>
        <end position="189"/>
    </location>
</feature>
<feature type="coiled-coil region" evidence="1">
    <location>
        <begin position="1722"/>
        <end position="1749"/>
    </location>
</feature>
<gene>
    <name evidence="3" type="ORF">ILUMI_24438</name>
</gene>
<feature type="coiled-coil region" evidence="1">
    <location>
        <begin position="2053"/>
        <end position="2104"/>
    </location>
</feature>
<feature type="region of interest" description="Disordered" evidence="2">
    <location>
        <begin position="3045"/>
        <end position="3077"/>
    </location>
</feature>
<feature type="coiled-coil region" evidence="1">
    <location>
        <begin position="1983"/>
        <end position="2010"/>
    </location>
</feature>